<name>A0A5J9VZ95_9POAL</name>
<comment type="caution">
    <text evidence="2">The sequence shown here is derived from an EMBL/GenBank/DDBJ whole genome shotgun (WGS) entry which is preliminary data.</text>
</comment>
<keyword evidence="3" id="KW-1185">Reference proteome</keyword>
<feature type="compositionally biased region" description="Low complexity" evidence="1">
    <location>
        <begin position="75"/>
        <end position="96"/>
    </location>
</feature>
<proteinExistence type="predicted"/>
<gene>
    <name evidence="2" type="ORF">EJB05_14113</name>
</gene>
<accession>A0A5J9VZ95</accession>
<sequence length="541" mass="58017">CPSVSIASLPSPLPTGRRFWKAVDSSLSPISLILPVHRTLLLSAAPPGSASSPRRATSPSIASARHQPPPPSQLPGPNVATATASSPSRRSTQSNVPQPPPPSRSPNLITLAAAHLALLFPTAAACSEDSPHPQLLVLSMSVGQAPQASPLSFQSPISDRRRFAPPIRSILALAIAVAASAGLQMRSTNAQLGGRARAGAATVVSCSCSSVFVGPDADADTHSLSRHAAAHAIVKRADKEPSIHRQTWELQKQVWLLAATFGYLDITVLFYAIHLFPEAESADDDVLNTGQLQIKKPLKMLPHPYVGFVTCLYYVREKKGQVPSKIASDATNGMRGHSNGRQESLHDTTPQHTISDSDYRSVNVFTASHRTSVKADSAWQAKRKNWRAAKTDAAPTNPRKFSPSPQSPRRILFSPHTHCLSSPPSRTRIRSAPPRCRASASAPPCRRALAAPPPSRRVRASAPPRRVQGERLRLSAAFCSASARPHPAQPPPFCRVCLSDASALVCKKSTPPSATRIRSVSEADWAITQDIPFRNVCIFTK</sequence>
<feature type="region of interest" description="Disordered" evidence="1">
    <location>
        <begin position="44"/>
        <end position="107"/>
    </location>
</feature>
<evidence type="ECO:0000313" key="2">
    <source>
        <dbReference type="EMBL" id="TVU40644.1"/>
    </source>
</evidence>
<feature type="compositionally biased region" description="Polar residues" evidence="1">
    <location>
        <begin position="339"/>
        <end position="356"/>
    </location>
</feature>
<dbReference type="Proteomes" id="UP000324897">
    <property type="component" value="Chromosome 4"/>
</dbReference>
<reference evidence="2 3" key="1">
    <citation type="journal article" date="2019" name="Sci. Rep.">
        <title>A high-quality genome of Eragrostis curvula grass provides insights into Poaceae evolution and supports new strategies to enhance forage quality.</title>
        <authorList>
            <person name="Carballo J."/>
            <person name="Santos B.A.C.M."/>
            <person name="Zappacosta D."/>
            <person name="Garbus I."/>
            <person name="Selva J.P."/>
            <person name="Gallo C.A."/>
            <person name="Diaz A."/>
            <person name="Albertini E."/>
            <person name="Caccamo M."/>
            <person name="Echenique V."/>
        </authorList>
    </citation>
    <scope>NUCLEOTIDE SEQUENCE [LARGE SCALE GENOMIC DNA]</scope>
    <source>
        <strain evidence="3">cv. Victoria</strain>
        <tissue evidence="2">Leaf</tissue>
    </source>
</reference>
<protein>
    <submittedName>
        <fullName evidence="2">Uncharacterized protein</fullName>
    </submittedName>
</protein>
<feature type="region of interest" description="Disordered" evidence="1">
    <location>
        <begin position="327"/>
        <end position="357"/>
    </location>
</feature>
<dbReference type="EMBL" id="RWGY01000007">
    <property type="protein sequence ID" value="TVU40644.1"/>
    <property type="molecule type" value="Genomic_DNA"/>
</dbReference>
<evidence type="ECO:0000256" key="1">
    <source>
        <dbReference type="SAM" id="MobiDB-lite"/>
    </source>
</evidence>
<feature type="compositionally biased region" description="Low complexity" evidence="1">
    <location>
        <begin position="430"/>
        <end position="450"/>
    </location>
</feature>
<feature type="compositionally biased region" description="Low complexity" evidence="1">
    <location>
        <begin position="44"/>
        <end position="65"/>
    </location>
</feature>
<dbReference type="AlphaFoldDB" id="A0A5J9VZ95"/>
<evidence type="ECO:0000313" key="3">
    <source>
        <dbReference type="Proteomes" id="UP000324897"/>
    </source>
</evidence>
<feature type="non-terminal residue" evidence="2">
    <location>
        <position position="1"/>
    </location>
</feature>
<organism evidence="2 3">
    <name type="scientific">Eragrostis curvula</name>
    <name type="common">weeping love grass</name>
    <dbReference type="NCBI Taxonomy" id="38414"/>
    <lineage>
        <taxon>Eukaryota</taxon>
        <taxon>Viridiplantae</taxon>
        <taxon>Streptophyta</taxon>
        <taxon>Embryophyta</taxon>
        <taxon>Tracheophyta</taxon>
        <taxon>Spermatophyta</taxon>
        <taxon>Magnoliopsida</taxon>
        <taxon>Liliopsida</taxon>
        <taxon>Poales</taxon>
        <taxon>Poaceae</taxon>
        <taxon>PACMAD clade</taxon>
        <taxon>Chloridoideae</taxon>
        <taxon>Eragrostideae</taxon>
        <taxon>Eragrostidinae</taxon>
        <taxon>Eragrostis</taxon>
    </lineage>
</organism>
<dbReference type="Gramene" id="TVU40644">
    <property type="protein sequence ID" value="TVU40644"/>
    <property type="gene ID" value="EJB05_14113"/>
</dbReference>
<feature type="region of interest" description="Disordered" evidence="1">
    <location>
        <begin position="373"/>
        <end position="467"/>
    </location>
</feature>